<dbReference type="EMBL" id="CAJNOH010000728">
    <property type="protein sequence ID" value="CAF1112677.1"/>
    <property type="molecule type" value="Genomic_DNA"/>
</dbReference>
<sequence length="196" mass="23051">MMLSFIRKRFPSKDRSNEHLQNVKSNYIQNEYQDNGNQMNKTESTNDLNVNNNENKKKNKNKNKNKKKNKKRSSLTQDEFSFCSNALPIVNQINKSYSDVDYFPMMPGALSKSINNDNESINRDSLSDCYLNLSESIQTTHHMNYIETSQINSRLFQIPVIDCRQEQQISNYKDVDHQRTKALRQVTEERTQKRIS</sequence>
<dbReference type="EMBL" id="CAJNOT010001622">
    <property type="protein sequence ID" value="CAF1227171.1"/>
    <property type="molecule type" value="Genomic_DNA"/>
</dbReference>
<evidence type="ECO:0000313" key="3">
    <source>
        <dbReference type="EMBL" id="CAF1227171.1"/>
    </source>
</evidence>
<evidence type="ECO:0000313" key="7">
    <source>
        <dbReference type="Proteomes" id="UP000663870"/>
    </source>
</evidence>
<feature type="compositionally biased region" description="Polar residues" evidence="1">
    <location>
        <begin position="34"/>
        <end position="50"/>
    </location>
</feature>
<dbReference type="EMBL" id="CAJNOL010001267">
    <property type="protein sequence ID" value="CAF1325574.1"/>
    <property type="molecule type" value="Genomic_DNA"/>
</dbReference>
<feature type="compositionally biased region" description="Basic residues" evidence="1">
    <location>
        <begin position="1"/>
        <end position="10"/>
    </location>
</feature>
<dbReference type="Proteomes" id="UP000663870">
    <property type="component" value="Unassembled WGS sequence"/>
</dbReference>
<dbReference type="Proteomes" id="UP000663854">
    <property type="component" value="Unassembled WGS sequence"/>
</dbReference>
<organism evidence="3 6">
    <name type="scientific">Rotaria sordida</name>
    <dbReference type="NCBI Taxonomy" id="392033"/>
    <lineage>
        <taxon>Eukaryota</taxon>
        <taxon>Metazoa</taxon>
        <taxon>Spiralia</taxon>
        <taxon>Gnathifera</taxon>
        <taxon>Rotifera</taxon>
        <taxon>Eurotatoria</taxon>
        <taxon>Bdelloidea</taxon>
        <taxon>Philodinida</taxon>
        <taxon>Philodinidae</taxon>
        <taxon>Rotaria</taxon>
    </lineage>
</organism>
<name>A0A814YBU4_9BILA</name>
<proteinExistence type="predicted"/>
<feature type="compositionally biased region" description="Basic residues" evidence="1">
    <location>
        <begin position="57"/>
        <end position="73"/>
    </location>
</feature>
<dbReference type="Proteomes" id="UP000663864">
    <property type="component" value="Unassembled WGS sequence"/>
</dbReference>
<reference evidence="3" key="1">
    <citation type="submission" date="2021-02" db="EMBL/GenBank/DDBJ databases">
        <authorList>
            <person name="Nowell W R."/>
        </authorList>
    </citation>
    <scope>NUCLEOTIDE SEQUENCE</scope>
</reference>
<dbReference type="Proteomes" id="UP000663836">
    <property type="component" value="Unassembled WGS sequence"/>
</dbReference>
<evidence type="ECO:0000313" key="6">
    <source>
        <dbReference type="Proteomes" id="UP000663864"/>
    </source>
</evidence>
<evidence type="ECO:0000313" key="4">
    <source>
        <dbReference type="EMBL" id="CAF1325574.1"/>
    </source>
</evidence>
<feature type="region of interest" description="Disordered" evidence="1">
    <location>
        <begin position="1"/>
        <end position="21"/>
    </location>
</feature>
<accession>A0A814YBU4</accession>
<evidence type="ECO:0000256" key="1">
    <source>
        <dbReference type="SAM" id="MobiDB-lite"/>
    </source>
</evidence>
<evidence type="ECO:0000313" key="5">
    <source>
        <dbReference type="EMBL" id="CAF3898350.1"/>
    </source>
</evidence>
<gene>
    <name evidence="5" type="ORF">JBS370_LOCUS20739</name>
    <name evidence="4" type="ORF">JXQ802_LOCUS30783</name>
    <name evidence="2" type="ORF">PYM288_LOCUS20271</name>
    <name evidence="3" type="ORF">ZHD862_LOCUS24174</name>
</gene>
<comment type="caution">
    <text evidence="3">The sequence shown here is derived from an EMBL/GenBank/DDBJ whole genome shotgun (WGS) entry which is preliminary data.</text>
</comment>
<dbReference type="EMBL" id="CAJOBD010002657">
    <property type="protein sequence ID" value="CAF3898350.1"/>
    <property type="molecule type" value="Genomic_DNA"/>
</dbReference>
<dbReference type="AlphaFoldDB" id="A0A814YBU4"/>
<feature type="region of interest" description="Disordered" evidence="1">
    <location>
        <begin position="34"/>
        <end position="75"/>
    </location>
</feature>
<evidence type="ECO:0000313" key="2">
    <source>
        <dbReference type="EMBL" id="CAF1112677.1"/>
    </source>
</evidence>
<protein>
    <submittedName>
        <fullName evidence="3">Uncharacterized protein</fullName>
    </submittedName>
</protein>
<keyword evidence="7" id="KW-1185">Reference proteome</keyword>